<evidence type="ECO:0000256" key="6">
    <source>
        <dbReference type="ARBA" id="ARBA00022989"/>
    </source>
</evidence>
<organism evidence="10 11">
    <name type="scientific">Methylosinus sporium</name>
    <dbReference type="NCBI Taxonomy" id="428"/>
    <lineage>
        <taxon>Bacteria</taxon>
        <taxon>Pseudomonadati</taxon>
        <taxon>Pseudomonadota</taxon>
        <taxon>Alphaproteobacteria</taxon>
        <taxon>Hyphomicrobiales</taxon>
        <taxon>Methylocystaceae</taxon>
        <taxon>Methylosinus</taxon>
    </lineage>
</organism>
<dbReference type="RefSeq" id="WP_142863027.1">
    <property type="nucleotide sequence ID" value="NZ_VJMF01000042.1"/>
</dbReference>
<dbReference type="GO" id="GO:0005886">
    <property type="term" value="C:plasma membrane"/>
    <property type="evidence" value="ECO:0007669"/>
    <property type="project" value="UniProtKB-SubCell"/>
</dbReference>
<comment type="caution">
    <text evidence="10">The sequence shown here is derived from an EMBL/GenBank/DDBJ whole genome shotgun (WGS) entry which is preliminary data.</text>
</comment>
<feature type="transmembrane region" description="Helical" evidence="8">
    <location>
        <begin position="51"/>
        <end position="68"/>
    </location>
</feature>
<keyword evidence="6 8" id="KW-1133">Transmembrane helix</keyword>
<evidence type="ECO:0000256" key="8">
    <source>
        <dbReference type="SAM" id="Phobius"/>
    </source>
</evidence>
<feature type="transmembrane region" description="Helical" evidence="8">
    <location>
        <begin position="320"/>
        <end position="341"/>
    </location>
</feature>
<evidence type="ECO:0000256" key="2">
    <source>
        <dbReference type="ARBA" id="ARBA00009843"/>
    </source>
</evidence>
<evidence type="ECO:0000259" key="9">
    <source>
        <dbReference type="Pfam" id="PF03600"/>
    </source>
</evidence>
<proteinExistence type="inferred from homology"/>
<feature type="transmembrane region" description="Helical" evidence="8">
    <location>
        <begin position="109"/>
        <end position="131"/>
    </location>
</feature>
<dbReference type="PRINTS" id="PR00758">
    <property type="entry name" value="ARSENICPUMP"/>
</dbReference>
<feature type="transmembrane region" description="Helical" evidence="8">
    <location>
        <begin position="266"/>
        <end position="286"/>
    </location>
</feature>
<accession>A0A549SUR9</accession>
<dbReference type="InterPro" id="IPR004680">
    <property type="entry name" value="Cit_transptr-like_dom"/>
</dbReference>
<dbReference type="PANTHER" id="PTHR43302">
    <property type="entry name" value="TRANSPORTER ARSB-RELATED"/>
    <property type="match status" value="1"/>
</dbReference>
<evidence type="ECO:0000256" key="7">
    <source>
        <dbReference type="ARBA" id="ARBA00023136"/>
    </source>
</evidence>
<dbReference type="PANTHER" id="PTHR43302:SF5">
    <property type="entry name" value="TRANSPORTER ARSB-RELATED"/>
    <property type="match status" value="1"/>
</dbReference>
<dbReference type="GO" id="GO:0015105">
    <property type="term" value="F:arsenite transmembrane transporter activity"/>
    <property type="evidence" value="ECO:0007669"/>
    <property type="project" value="InterPro"/>
</dbReference>
<evidence type="ECO:0000256" key="3">
    <source>
        <dbReference type="ARBA" id="ARBA00022448"/>
    </source>
</evidence>
<dbReference type="CDD" id="cd01117">
    <property type="entry name" value="YbiR_permease"/>
    <property type="match status" value="1"/>
</dbReference>
<keyword evidence="3" id="KW-0813">Transport</keyword>
<feature type="transmembrane region" description="Helical" evidence="8">
    <location>
        <begin position="185"/>
        <end position="206"/>
    </location>
</feature>
<evidence type="ECO:0000256" key="4">
    <source>
        <dbReference type="ARBA" id="ARBA00022475"/>
    </source>
</evidence>
<dbReference type="Pfam" id="PF03600">
    <property type="entry name" value="CitMHS"/>
    <property type="match status" value="1"/>
</dbReference>
<feature type="transmembrane region" description="Helical" evidence="8">
    <location>
        <begin position="80"/>
        <end position="97"/>
    </location>
</feature>
<feature type="transmembrane region" description="Helical" evidence="8">
    <location>
        <begin position="391"/>
        <end position="418"/>
    </location>
</feature>
<feature type="transmembrane region" description="Helical" evidence="8">
    <location>
        <begin position="353"/>
        <end position="371"/>
    </location>
</feature>
<dbReference type="AlphaFoldDB" id="A0A549SUR9"/>
<feature type="transmembrane region" description="Helical" evidence="8">
    <location>
        <begin position="12"/>
        <end position="45"/>
    </location>
</feature>
<feature type="domain" description="Citrate transporter-like" evidence="9">
    <location>
        <begin position="71"/>
        <end position="403"/>
    </location>
</feature>
<keyword evidence="5 8" id="KW-0812">Transmembrane</keyword>
<feature type="transmembrane region" description="Helical" evidence="8">
    <location>
        <begin position="430"/>
        <end position="451"/>
    </location>
</feature>
<dbReference type="Proteomes" id="UP000316781">
    <property type="component" value="Unassembled WGS sequence"/>
</dbReference>
<feature type="transmembrane region" description="Helical" evidence="8">
    <location>
        <begin position="143"/>
        <end position="165"/>
    </location>
</feature>
<dbReference type="InterPro" id="IPR000802">
    <property type="entry name" value="Arsenical_pump_ArsB"/>
</dbReference>
<keyword evidence="4" id="KW-1003">Cell membrane</keyword>
<evidence type="ECO:0000313" key="10">
    <source>
        <dbReference type="EMBL" id="TRL33380.1"/>
    </source>
</evidence>
<reference evidence="10 11" key="1">
    <citation type="submission" date="2019-07" db="EMBL/GenBank/DDBJ databases">
        <title>Ln-dependent methylotrophs.</title>
        <authorList>
            <person name="Tani A."/>
        </authorList>
    </citation>
    <scope>NUCLEOTIDE SEQUENCE [LARGE SCALE GENOMIC DNA]</scope>
    <source>
        <strain evidence="10 11">SM89A</strain>
    </source>
</reference>
<keyword evidence="7 8" id="KW-0472">Membrane</keyword>
<evidence type="ECO:0000256" key="1">
    <source>
        <dbReference type="ARBA" id="ARBA00004651"/>
    </source>
</evidence>
<sequence length="452" mass="47042">MLDSGDEKSSSFTAALVAVALVFLGALLAAAGVTLLARLAVLFFAAAPDGTHVAAVIVFAATYFVIALGEAPGLRLDRAGAALLGASLMVGLGVLPLDEAYRAIDFDTITLLLGMMIVVANLRLSGFFRLASNFVVARAKTPLALLAAIVLVTGAFSAFLVNDAICLVMTPLTLELTRRLKRDPLPYLLAVPMASNVGSVATITGNPQNMIIGGLSHIPYGAFAAALWPVAAFGLLATFALVALFYRGEFLTRERLPVAAPAPARARGFLVVKSVLVTLAMMALFFAGQPVAKVAIVGGALLLVTRHVKAEKVYREIDWPLLLMFVGLFIVVEGLETTVLTPEAVASVGRFDLANAGVLAVVSAVLSNLVSNVPAVLALKPFLAGAADPQHAWLVVAMASTLAGNLTLIGSVANLIVAERARAAGVSIGFWAYFRIGAPLTLVTIAFGAWLL</sequence>
<protein>
    <submittedName>
        <fullName evidence="10">Anion transporter</fullName>
    </submittedName>
</protein>
<comment type="similarity">
    <text evidence="2">Belongs to the CitM (TC 2.A.11) transporter family.</text>
</comment>
<gene>
    <name evidence="10" type="ORF">FM996_10910</name>
</gene>
<evidence type="ECO:0000256" key="5">
    <source>
        <dbReference type="ARBA" id="ARBA00022692"/>
    </source>
</evidence>
<dbReference type="EMBL" id="VJMF01000042">
    <property type="protein sequence ID" value="TRL33380.1"/>
    <property type="molecule type" value="Genomic_DNA"/>
</dbReference>
<name>A0A549SUR9_METSR</name>
<comment type="subcellular location">
    <subcellularLocation>
        <location evidence="1">Cell membrane</location>
        <topology evidence="1">Multi-pass membrane protein</topology>
    </subcellularLocation>
</comment>
<feature type="transmembrane region" description="Helical" evidence="8">
    <location>
        <begin position="218"/>
        <end position="246"/>
    </location>
</feature>
<evidence type="ECO:0000313" key="11">
    <source>
        <dbReference type="Proteomes" id="UP000316781"/>
    </source>
</evidence>